<evidence type="ECO:0000256" key="2">
    <source>
        <dbReference type="ARBA" id="ARBA00022676"/>
    </source>
</evidence>
<dbReference type="GO" id="GO:0016757">
    <property type="term" value="F:glycosyltransferase activity"/>
    <property type="evidence" value="ECO:0007669"/>
    <property type="project" value="UniProtKB-KW"/>
</dbReference>
<evidence type="ECO:0000256" key="6">
    <source>
        <dbReference type="ARBA" id="ARBA00022989"/>
    </source>
</evidence>
<accession>A0A7G9TGB9</accession>
<dbReference type="InterPro" id="IPR001173">
    <property type="entry name" value="Glyco_trans_2-like"/>
</dbReference>
<dbReference type="Pfam" id="PF00535">
    <property type="entry name" value="Glycos_transf_2"/>
    <property type="match status" value="1"/>
</dbReference>
<reference evidence="10 11" key="1">
    <citation type="submission" date="2020-08" db="EMBL/GenBank/DDBJ databases">
        <title>Streptomycin Non-resistant strain, P. mexicana.</title>
        <authorList>
            <person name="Ganesh-Kumar S."/>
            <person name="Zhe T."/>
            <person name="Yu Z."/>
            <person name="Min Y."/>
        </authorList>
    </citation>
    <scope>NUCLEOTIDE SEQUENCE [LARGE SCALE GENOMIC DNA]</scope>
    <source>
        <strain evidence="10 11">GTZY2</strain>
    </source>
</reference>
<name>A0A7G9TGB9_PSEMX</name>
<organism evidence="10 11">
    <name type="scientific">Pseudoxanthomonas mexicana</name>
    <dbReference type="NCBI Taxonomy" id="128785"/>
    <lineage>
        <taxon>Bacteria</taxon>
        <taxon>Pseudomonadati</taxon>
        <taxon>Pseudomonadota</taxon>
        <taxon>Gammaproteobacteria</taxon>
        <taxon>Lysobacterales</taxon>
        <taxon>Lysobacteraceae</taxon>
        <taxon>Pseudoxanthomonas</taxon>
    </lineage>
</organism>
<feature type="transmembrane region" description="Helical" evidence="8">
    <location>
        <begin position="233"/>
        <end position="255"/>
    </location>
</feature>
<dbReference type="InterPro" id="IPR050256">
    <property type="entry name" value="Glycosyltransferase_2"/>
</dbReference>
<keyword evidence="1" id="KW-1003">Cell membrane</keyword>
<evidence type="ECO:0000256" key="3">
    <source>
        <dbReference type="ARBA" id="ARBA00022679"/>
    </source>
</evidence>
<keyword evidence="4 8" id="KW-0812">Transmembrane</keyword>
<gene>
    <name evidence="10" type="ORF">IAE60_06965</name>
</gene>
<feature type="transmembrane region" description="Helical" evidence="8">
    <location>
        <begin position="261"/>
        <end position="288"/>
    </location>
</feature>
<dbReference type="GO" id="GO:0009103">
    <property type="term" value="P:lipopolysaccharide biosynthetic process"/>
    <property type="evidence" value="ECO:0007669"/>
    <property type="project" value="UniProtKB-KW"/>
</dbReference>
<dbReference type="Gene3D" id="3.90.550.10">
    <property type="entry name" value="Spore Coat Polysaccharide Biosynthesis Protein SpsA, Chain A"/>
    <property type="match status" value="1"/>
</dbReference>
<evidence type="ECO:0000256" key="4">
    <source>
        <dbReference type="ARBA" id="ARBA00022692"/>
    </source>
</evidence>
<evidence type="ECO:0000313" key="11">
    <source>
        <dbReference type="Proteomes" id="UP000515838"/>
    </source>
</evidence>
<dbReference type="PANTHER" id="PTHR48090">
    <property type="entry name" value="UNDECAPRENYL-PHOSPHATE 4-DEOXY-4-FORMAMIDO-L-ARABINOSE TRANSFERASE-RELATED"/>
    <property type="match status" value="1"/>
</dbReference>
<evidence type="ECO:0000313" key="10">
    <source>
        <dbReference type="EMBL" id="QNN79144.1"/>
    </source>
</evidence>
<keyword evidence="5" id="KW-0448">Lipopolysaccharide biosynthesis</keyword>
<dbReference type="PANTHER" id="PTHR48090:SF3">
    <property type="entry name" value="UNDECAPRENYL-PHOSPHATE 4-DEOXY-4-FORMAMIDO-L-ARABINOSE TRANSFERASE"/>
    <property type="match status" value="1"/>
</dbReference>
<dbReference type="CDD" id="cd04187">
    <property type="entry name" value="DPM1_like_bac"/>
    <property type="match status" value="1"/>
</dbReference>
<protein>
    <submittedName>
        <fullName evidence="10">Glycosyltransferase family 2 protein</fullName>
    </submittedName>
</protein>
<evidence type="ECO:0000256" key="1">
    <source>
        <dbReference type="ARBA" id="ARBA00022475"/>
    </source>
</evidence>
<dbReference type="Proteomes" id="UP000515838">
    <property type="component" value="Chromosome"/>
</dbReference>
<keyword evidence="2" id="KW-0328">Glycosyltransferase</keyword>
<dbReference type="SUPFAM" id="SSF53448">
    <property type="entry name" value="Nucleotide-diphospho-sugar transferases"/>
    <property type="match status" value="1"/>
</dbReference>
<keyword evidence="7 8" id="KW-0472">Membrane</keyword>
<proteinExistence type="predicted"/>
<evidence type="ECO:0000256" key="7">
    <source>
        <dbReference type="ARBA" id="ARBA00023136"/>
    </source>
</evidence>
<sequence>MSTISYVIPVYHNQGSIRLTWQAIRALFTDALTAHDYEIIFVDDGSRDASYEEMCGIAAEDPKVRTITFSRNFGQLAAIIAGYDHANGDAIVSMSADMQDPAELTVDMVRAWEAGSEVVIGYREAREDSLGARLFSKLAYSAVRASNPNIPTGGFDFVLMSRRAMEVFLSMKGRNRFYQGDVIWAGLPATFLPYTRRKREIGKSQYTFSKKLKLFYDFALDGSYLPIRLMSAAGVFVALMGVLYAIAITIGWALGRTPFSGWAPIMVAILLIGGVLMLMLGLIGEYLWRILDEIKAKPLYIIKKRT</sequence>
<feature type="domain" description="Glycosyltransferase 2-like" evidence="9">
    <location>
        <begin position="5"/>
        <end position="165"/>
    </location>
</feature>
<keyword evidence="6 8" id="KW-1133">Transmembrane helix</keyword>
<dbReference type="GO" id="GO:0005886">
    <property type="term" value="C:plasma membrane"/>
    <property type="evidence" value="ECO:0007669"/>
    <property type="project" value="TreeGrafter"/>
</dbReference>
<keyword evidence="3 10" id="KW-0808">Transferase</keyword>
<dbReference type="AlphaFoldDB" id="A0A7G9TGB9"/>
<evidence type="ECO:0000256" key="8">
    <source>
        <dbReference type="SAM" id="Phobius"/>
    </source>
</evidence>
<dbReference type="GeneID" id="81470701"/>
<dbReference type="EMBL" id="CP060731">
    <property type="protein sequence ID" value="QNN79144.1"/>
    <property type="molecule type" value="Genomic_DNA"/>
</dbReference>
<evidence type="ECO:0000259" key="9">
    <source>
        <dbReference type="Pfam" id="PF00535"/>
    </source>
</evidence>
<dbReference type="RefSeq" id="WP_187574330.1">
    <property type="nucleotide sequence ID" value="NZ_CP060731.1"/>
</dbReference>
<dbReference type="InterPro" id="IPR029044">
    <property type="entry name" value="Nucleotide-diphossugar_trans"/>
</dbReference>
<evidence type="ECO:0000256" key="5">
    <source>
        <dbReference type="ARBA" id="ARBA00022985"/>
    </source>
</evidence>